<dbReference type="InterPro" id="IPR036390">
    <property type="entry name" value="WH_DNA-bd_sf"/>
</dbReference>
<sequence>MSILYSLFCEQRPLRFTELEEATGASPKVLSQRLKEFVEAGLVSRRSYDENPPHVEYEPTPMAEDLDPAFQFLYAWAARYER</sequence>
<keyword evidence="6" id="KW-1185">Reference proteome</keyword>
<feature type="domain" description="HTH hxlR-type" evidence="4">
    <location>
        <begin position="1"/>
        <end position="82"/>
    </location>
</feature>
<dbReference type="AlphaFoldDB" id="A0A2I8VPZ8"/>
<evidence type="ECO:0000256" key="2">
    <source>
        <dbReference type="ARBA" id="ARBA00023125"/>
    </source>
</evidence>
<dbReference type="PANTHER" id="PTHR33204:SF37">
    <property type="entry name" value="HTH-TYPE TRANSCRIPTIONAL REGULATOR YODB"/>
    <property type="match status" value="1"/>
</dbReference>
<dbReference type="Gene3D" id="1.10.10.10">
    <property type="entry name" value="Winged helix-like DNA-binding domain superfamily/Winged helix DNA-binding domain"/>
    <property type="match status" value="1"/>
</dbReference>
<dbReference type="InterPro" id="IPR036388">
    <property type="entry name" value="WH-like_DNA-bd_sf"/>
</dbReference>
<dbReference type="Pfam" id="PF01638">
    <property type="entry name" value="HxlR"/>
    <property type="match status" value="1"/>
</dbReference>
<keyword evidence="1" id="KW-0805">Transcription regulation</keyword>
<name>A0A2I8VPZ8_9EURY</name>
<accession>A0A2I8VPZ8</accession>
<evidence type="ECO:0000313" key="5">
    <source>
        <dbReference type="EMBL" id="AUV84001.1"/>
    </source>
</evidence>
<dbReference type="SUPFAM" id="SSF46785">
    <property type="entry name" value="Winged helix' DNA-binding domain"/>
    <property type="match status" value="1"/>
</dbReference>
<organism evidence="5 6">
    <name type="scientific">Salinigranum rubrum</name>
    <dbReference type="NCBI Taxonomy" id="755307"/>
    <lineage>
        <taxon>Archaea</taxon>
        <taxon>Methanobacteriati</taxon>
        <taxon>Methanobacteriota</taxon>
        <taxon>Stenosarchaea group</taxon>
        <taxon>Halobacteria</taxon>
        <taxon>Halobacteriales</taxon>
        <taxon>Haloferacaceae</taxon>
        <taxon>Salinigranum</taxon>
    </lineage>
</organism>
<evidence type="ECO:0000256" key="3">
    <source>
        <dbReference type="ARBA" id="ARBA00023163"/>
    </source>
</evidence>
<dbReference type="PANTHER" id="PTHR33204">
    <property type="entry name" value="TRANSCRIPTIONAL REGULATOR, MARR FAMILY"/>
    <property type="match status" value="1"/>
</dbReference>
<keyword evidence="3" id="KW-0804">Transcription</keyword>
<dbReference type="PROSITE" id="PS51118">
    <property type="entry name" value="HTH_HXLR"/>
    <property type="match status" value="1"/>
</dbReference>
<dbReference type="CDD" id="cd00090">
    <property type="entry name" value="HTH_ARSR"/>
    <property type="match status" value="1"/>
</dbReference>
<keyword evidence="2" id="KW-0238">DNA-binding</keyword>
<dbReference type="KEGG" id="srub:C2R22_14445"/>
<dbReference type="InterPro" id="IPR002577">
    <property type="entry name" value="HTH_HxlR"/>
</dbReference>
<dbReference type="Proteomes" id="UP000236584">
    <property type="component" value="Chromosome"/>
</dbReference>
<dbReference type="OrthoDB" id="10490at2157"/>
<gene>
    <name evidence="5" type="ORF">C2R22_14445</name>
</gene>
<reference evidence="5 6" key="1">
    <citation type="submission" date="2018-01" db="EMBL/GenBank/DDBJ databases">
        <title>Complete genome sequence of Salinigranum rubrum GX10T, an extremely halophilic archaeon isolated from a marine solar saltern.</title>
        <authorList>
            <person name="Han S."/>
        </authorList>
    </citation>
    <scope>NUCLEOTIDE SEQUENCE [LARGE SCALE GENOMIC DNA]</scope>
    <source>
        <strain evidence="5 6">GX10</strain>
    </source>
</reference>
<evidence type="ECO:0000259" key="4">
    <source>
        <dbReference type="PROSITE" id="PS51118"/>
    </source>
</evidence>
<evidence type="ECO:0000256" key="1">
    <source>
        <dbReference type="ARBA" id="ARBA00023015"/>
    </source>
</evidence>
<dbReference type="GO" id="GO:0003677">
    <property type="term" value="F:DNA binding"/>
    <property type="evidence" value="ECO:0007669"/>
    <property type="project" value="UniProtKB-KW"/>
</dbReference>
<evidence type="ECO:0000313" key="6">
    <source>
        <dbReference type="Proteomes" id="UP000236584"/>
    </source>
</evidence>
<protein>
    <submittedName>
        <fullName evidence="5">HxlR family transcriptional regulator</fullName>
    </submittedName>
</protein>
<dbReference type="InterPro" id="IPR011991">
    <property type="entry name" value="ArsR-like_HTH"/>
</dbReference>
<proteinExistence type="predicted"/>
<dbReference type="EMBL" id="CP026309">
    <property type="protein sequence ID" value="AUV84001.1"/>
    <property type="molecule type" value="Genomic_DNA"/>
</dbReference>